<keyword evidence="3 8" id="KW-1133">Transmembrane helix</keyword>
<feature type="domain" description="Methyl-accepting transducer" evidence="9">
    <location>
        <begin position="266"/>
        <end position="502"/>
    </location>
</feature>
<dbReference type="AlphaFoldDB" id="A0A128F9T3"/>
<accession>A0A128F9T3</accession>
<keyword evidence="13" id="KW-1185">Reference proteome</keyword>
<evidence type="ECO:0000256" key="1">
    <source>
        <dbReference type="ARBA" id="ARBA00004141"/>
    </source>
</evidence>
<dbReference type="SUPFAM" id="SSF58104">
    <property type="entry name" value="Methyl-accepting chemotaxis protein (MCP) signaling domain"/>
    <property type="match status" value="1"/>
</dbReference>
<feature type="transmembrane region" description="Helical" evidence="8">
    <location>
        <begin position="187"/>
        <end position="207"/>
    </location>
</feature>
<dbReference type="PROSITE" id="PS50111">
    <property type="entry name" value="CHEMOTAXIS_TRANSDUC_2"/>
    <property type="match status" value="1"/>
</dbReference>
<dbReference type="Pfam" id="PF00015">
    <property type="entry name" value="MCPsignal"/>
    <property type="match status" value="1"/>
</dbReference>
<protein>
    <submittedName>
        <fullName evidence="12">Methyl-accepting chemotaxis protein CtpH</fullName>
    </submittedName>
</protein>
<dbReference type="PROSITE" id="PS50885">
    <property type="entry name" value="HAMP"/>
    <property type="match status" value="1"/>
</dbReference>
<dbReference type="PANTHER" id="PTHR32089">
    <property type="entry name" value="METHYL-ACCEPTING CHEMOTAXIS PROTEIN MCPB"/>
    <property type="match status" value="1"/>
</dbReference>
<dbReference type="FunFam" id="1.10.287.950:FF:000001">
    <property type="entry name" value="Methyl-accepting chemotaxis sensory transducer"/>
    <property type="match status" value="1"/>
</dbReference>
<dbReference type="Gene3D" id="1.10.287.950">
    <property type="entry name" value="Methyl-accepting chemotaxis protein"/>
    <property type="match status" value="1"/>
</dbReference>
<dbReference type="GO" id="GO:0006935">
    <property type="term" value="P:chemotaxis"/>
    <property type="evidence" value="ECO:0007669"/>
    <property type="project" value="UniProtKB-ARBA"/>
</dbReference>
<dbReference type="SMART" id="SM00283">
    <property type="entry name" value="MA"/>
    <property type="match status" value="1"/>
</dbReference>
<evidence type="ECO:0000256" key="4">
    <source>
        <dbReference type="ARBA" id="ARBA00023136"/>
    </source>
</evidence>
<evidence type="ECO:0000256" key="6">
    <source>
        <dbReference type="ARBA" id="ARBA00029447"/>
    </source>
</evidence>
<keyword evidence="5 7" id="KW-0807">Transducer</keyword>
<dbReference type="Gene3D" id="6.10.340.10">
    <property type="match status" value="1"/>
</dbReference>
<reference evidence="13" key="2">
    <citation type="submission" date="2016-02" db="EMBL/GenBank/DDBJ databases">
        <authorList>
            <person name="Rodrigo-Torres Lidia"/>
            <person name="Arahal R.David."/>
        </authorList>
    </citation>
    <scope>NUCLEOTIDE SEQUENCE [LARGE SCALE GENOMIC DNA]</scope>
    <source>
        <strain evidence="13">CECT 9029</strain>
    </source>
</reference>
<keyword evidence="2 8" id="KW-0812">Transmembrane</keyword>
<dbReference type="EMBL" id="FIZX01000002">
    <property type="protein sequence ID" value="CZF83041.1"/>
    <property type="molecule type" value="Genomic_DNA"/>
</dbReference>
<dbReference type="InterPro" id="IPR004089">
    <property type="entry name" value="MCPsignal_dom"/>
</dbReference>
<dbReference type="CDD" id="cd11386">
    <property type="entry name" value="MCP_signal"/>
    <property type="match status" value="1"/>
</dbReference>
<keyword evidence="4 8" id="KW-0472">Membrane</keyword>
<comment type="similarity">
    <text evidence="6">Belongs to the methyl-accepting chemotaxis (MCP) protein family.</text>
</comment>
<dbReference type="InterPro" id="IPR003660">
    <property type="entry name" value="HAMP_dom"/>
</dbReference>
<organism evidence="12 13">
    <name type="scientific">Grimontia celer</name>
    <dbReference type="NCBI Taxonomy" id="1796497"/>
    <lineage>
        <taxon>Bacteria</taxon>
        <taxon>Pseudomonadati</taxon>
        <taxon>Pseudomonadota</taxon>
        <taxon>Gammaproteobacteria</taxon>
        <taxon>Vibrionales</taxon>
        <taxon>Vibrionaceae</taxon>
        <taxon>Grimontia</taxon>
    </lineage>
</organism>
<dbReference type="CDD" id="cd06225">
    <property type="entry name" value="HAMP"/>
    <property type="match status" value="1"/>
</dbReference>
<evidence type="ECO:0000313" key="13">
    <source>
        <dbReference type="Proteomes" id="UP000071641"/>
    </source>
</evidence>
<evidence type="ECO:0000256" key="2">
    <source>
        <dbReference type="ARBA" id="ARBA00022692"/>
    </source>
</evidence>
<evidence type="ECO:0000256" key="8">
    <source>
        <dbReference type="SAM" id="Phobius"/>
    </source>
</evidence>
<evidence type="ECO:0000256" key="5">
    <source>
        <dbReference type="ARBA" id="ARBA00023224"/>
    </source>
</evidence>
<dbReference type="GO" id="GO:0007165">
    <property type="term" value="P:signal transduction"/>
    <property type="evidence" value="ECO:0007669"/>
    <property type="project" value="UniProtKB-KW"/>
</dbReference>
<proteinExistence type="inferred from homology"/>
<evidence type="ECO:0000256" key="3">
    <source>
        <dbReference type="ARBA" id="ARBA00022989"/>
    </source>
</evidence>
<evidence type="ECO:0000313" key="12">
    <source>
        <dbReference type="EMBL" id="CZF83041.1"/>
    </source>
</evidence>
<dbReference type="GO" id="GO:0016020">
    <property type="term" value="C:membrane"/>
    <property type="evidence" value="ECO:0007669"/>
    <property type="project" value="UniProtKB-SubCell"/>
</dbReference>
<reference evidence="12" key="1">
    <citation type="submission" date="2016-02" db="EMBL/GenBank/DDBJ databases">
        <authorList>
            <person name="Wen L."/>
            <person name="He K."/>
            <person name="Yang H."/>
        </authorList>
    </citation>
    <scope>NUCLEOTIDE SEQUENCE [LARGE SCALE GENOMIC DNA]</scope>
    <source>
        <strain evidence="12">CECT 9029</strain>
    </source>
</reference>
<dbReference type="EMBL" id="FIZX01000002">
    <property type="protein sequence ID" value="CZF83033.1"/>
    <property type="molecule type" value="Genomic_DNA"/>
</dbReference>
<evidence type="ECO:0000313" key="11">
    <source>
        <dbReference type="EMBL" id="CZF83033.1"/>
    </source>
</evidence>
<feature type="transmembrane region" description="Helical" evidence="8">
    <location>
        <begin position="12"/>
        <end position="35"/>
    </location>
</feature>
<dbReference type="PANTHER" id="PTHR32089:SF119">
    <property type="entry name" value="METHYL-ACCEPTING CHEMOTAXIS PROTEIN CTPL"/>
    <property type="match status" value="1"/>
</dbReference>
<evidence type="ECO:0000256" key="7">
    <source>
        <dbReference type="PROSITE-ProRule" id="PRU00284"/>
    </source>
</evidence>
<evidence type="ECO:0000259" key="10">
    <source>
        <dbReference type="PROSITE" id="PS50885"/>
    </source>
</evidence>
<evidence type="ECO:0000259" key="9">
    <source>
        <dbReference type="PROSITE" id="PS50111"/>
    </source>
</evidence>
<feature type="domain" description="HAMP" evidence="10">
    <location>
        <begin position="208"/>
        <end position="261"/>
    </location>
</feature>
<comment type="subcellular location">
    <subcellularLocation>
        <location evidence="1">Membrane</location>
        <topology evidence="1">Multi-pass membrane protein</topology>
    </subcellularLocation>
</comment>
<dbReference type="Proteomes" id="UP000071641">
    <property type="component" value="Unassembled WGS sequence"/>
</dbReference>
<dbReference type="SMART" id="SM00304">
    <property type="entry name" value="HAMP"/>
    <property type="match status" value="1"/>
</dbReference>
<dbReference type="STRING" id="1796497.GCE9029_03597"/>
<gene>
    <name evidence="12" type="primary">ctpH_4</name>
    <name evidence="11" type="synonym">ctpH_3</name>
    <name evidence="11" type="ORF">GCE9029_03597</name>
    <name evidence="12" type="ORF">GCE9029_03602</name>
</gene>
<sequence length="539" mass="57281">MGGMSVSKKLYLGFGSLVGLLVAMTAFIVIELSVLKGIASEIRNDDVPEAIAYLILVDEAGDVYRDAVGVVTGVEGAQADLTSNKNEFAAVLAEAKSLEVPGSSDYQKLLQVEQHMSDFDVAFNANILPQADSNQSMALLVSELRTLYEQHLQPIEELLDSVTSAEQEQMLLALTGLLDTFDEIKSLALYASLFALVVACAIAIKLASSITKRLTKLDKAAQRIARGELSRDEIEDKSGDELASLAASINVMQRSLVDLIGSINTVTEEVHVSTKALGAIGQEVVSGSSMQADKATLIATASEELSLTISEVAHQGTSTFDEAKRAENSAQEGRQVIDGMVNSIQQVSMQMQDMSISVQELGNHSEEVGSVIKVIQGVAEQTNLLALNAAIEAARAGEFGRGFAVVADEVRALAERTTQATQEVSSIIEAIQAGTQDAVSRTQDNCQLVEIGVQQSENAVRALEDIVAGASSVQNMVSSIATAAEEQTAVTREIASDITSISDVSAQSLARAEEIADRITSLDNKVEELNVLIGKFRVS</sequence>
<name>A0A128F9T3_9GAMM</name>
<dbReference type="Pfam" id="PF00672">
    <property type="entry name" value="HAMP"/>
    <property type="match status" value="1"/>
</dbReference>